<dbReference type="Proteomes" id="UP000075809">
    <property type="component" value="Unassembled WGS sequence"/>
</dbReference>
<sequence>MNLIKIKIRNRMKVETLEALLLIRIYFSNHNICCYRNFLITEKMYDLFNYSIYNNVEENTEEISVNDFEEVINYLNIE</sequence>
<organism evidence="1 2">
    <name type="scientific">Mycetomoellerius zeteki</name>
    <dbReference type="NCBI Taxonomy" id="64791"/>
    <lineage>
        <taxon>Eukaryota</taxon>
        <taxon>Metazoa</taxon>
        <taxon>Ecdysozoa</taxon>
        <taxon>Arthropoda</taxon>
        <taxon>Hexapoda</taxon>
        <taxon>Insecta</taxon>
        <taxon>Pterygota</taxon>
        <taxon>Neoptera</taxon>
        <taxon>Endopterygota</taxon>
        <taxon>Hymenoptera</taxon>
        <taxon>Apocrita</taxon>
        <taxon>Aculeata</taxon>
        <taxon>Formicoidea</taxon>
        <taxon>Formicidae</taxon>
        <taxon>Myrmicinae</taxon>
        <taxon>Mycetomoellerius</taxon>
    </lineage>
</organism>
<gene>
    <name evidence="1" type="ORF">ALC60_01384</name>
</gene>
<dbReference type="EMBL" id="KQ982140">
    <property type="protein sequence ID" value="KYQ59593.1"/>
    <property type="molecule type" value="Genomic_DNA"/>
</dbReference>
<proteinExistence type="predicted"/>
<evidence type="ECO:0000313" key="2">
    <source>
        <dbReference type="Proteomes" id="UP000075809"/>
    </source>
</evidence>
<keyword evidence="2" id="KW-1185">Reference proteome</keyword>
<dbReference type="AlphaFoldDB" id="A0A151XGR5"/>
<evidence type="ECO:0008006" key="3">
    <source>
        <dbReference type="Google" id="ProtNLM"/>
    </source>
</evidence>
<reference evidence="1 2" key="1">
    <citation type="submission" date="2015-09" db="EMBL/GenBank/DDBJ databases">
        <title>Trachymyrmex zeteki WGS genome.</title>
        <authorList>
            <person name="Nygaard S."/>
            <person name="Hu H."/>
            <person name="Boomsma J."/>
            <person name="Zhang G."/>
        </authorList>
    </citation>
    <scope>NUCLEOTIDE SEQUENCE [LARGE SCALE GENOMIC DNA]</scope>
    <source>
        <strain evidence="1">Tzet28-1</strain>
        <tissue evidence="1">Whole body</tissue>
    </source>
</reference>
<evidence type="ECO:0000313" key="1">
    <source>
        <dbReference type="EMBL" id="KYQ59593.1"/>
    </source>
</evidence>
<accession>A0A151XGR5</accession>
<name>A0A151XGR5_9HYME</name>
<protein>
    <recommendedName>
        <fullName evidence="3">HAT C-terminal dimerisation domain-containing protein</fullName>
    </recommendedName>
</protein>